<evidence type="ECO:0000256" key="2">
    <source>
        <dbReference type="ARBA" id="ARBA00022679"/>
    </source>
</evidence>
<evidence type="ECO:0000256" key="4">
    <source>
        <dbReference type="ARBA" id="ARBA00022777"/>
    </source>
</evidence>
<evidence type="ECO:0000256" key="5">
    <source>
        <dbReference type="ARBA" id="ARBA00022840"/>
    </source>
</evidence>
<protein>
    <recommendedName>
        <fullName evidence="8">Cytidylate kinase</fullName>
        <shortName evidence="8">CK</shortName>
        <ecNumber evidence="8">2.7.4.25</ecNumber>
    </recommendedName>
    <alternativeName>
        <fullName evidence="8">Cytidine monophosphate kinase</fullName>
        <shortName evidence="8">CMP kinase</shortName>
    </alternativeName>
</protein>
<accession>A0A9D9DXV6</accession>
<keyword evidence="2 8" id="KW-0808">Transferase</keyword>
<dbReference type="PANTHER" id="PTHR21299">
    <property type="entry name" value="CYTIDYLATE KINASE/PANTOATE-BETA-ALANINE LIGASE"/>
    <property type="match status" value="1"/>
</dbReference>
<comment type="similarity">
    <text evidence="1 8">Belongs to the cytidylate kinase family. Type 1 subfamily.</text>
</comment>
<keyword evidence="5 8" id="KW-0067">ATP-binding</keyword>
<evidence type="ECO:0000256" key="1">
    <source>
        <dbReference type="ARBA" id="ARBA00009427"/>
    </source>
</evidence>
<dbReference type="AlphaFoldDB" id="A0A9D9DXV6"/>
<dbReference type="InterPro" id="IPR027417">
    <property type="entry name" value="P-loop_NTPase"/>
</dbReference>
<evidence type="ECO:0000256" key="3">
    <source>
        <dbReference type="ARBA" id="ARBA00022741"/>
    </source>
</evidence>
<dbReference type="InterPro" id="IPR011994">
    <property type="entry name" value="Cytidylate_kinase_dom"/>
</dbReference>
<dbReference type="GO" id="GO:0005524">
    <property type="term" value="F:ATP binding"/>
    <property type="evidence" value="ECO:0007669"/>
    <property type="project" value="UniProtKB-UniRule"/>
</dbReference>
<name>A0A9D9DXV6_9SPIO</name>
<sequence length="211" mass="23524">MIIAIDGPAGSGKSTIARAVAEKLGFYFLNTGSFYRAYTLSALDRGIDPLDRDRVLDNAEHISITVDDGDICIDGKNEEQRLHTPSVDAYCSQVSSDPRIRELVNKAARKIAENMDIVTEGRDTTTVIFPNADYKFYFDATAEVRAKRRCKDQSTLDFQTVLESIRQRDKMDMEKATGALKIASDAIYIDTSLLTINQVCEKVIQTLKVTL</sequence>
<reference evidence="10" key="1">
    <citation type="submission" date="2020-10" db="EMBL/GenBank/DDBJ databases">
        <authorList>
            <person name="Gilroy R."/>
        </authorList>
    </citation>
    <scope>NUCLEOTIDE SEQUENCE</scope>
    <source>
        <strain evidence="10">7293</strain>
    </source>
</reference>
<dbReference type="Pfam" id="PF02224">
    <property type="entry name" value="Cytidylate_kin"/>
    <property type="match status" value="1"/>
</dbReference>
<dbReference type="GO" id="GO:0006220">
    <property type="term" value="P:pyrimidine nucleotide metabolic process"/>
    <property type="evidence" value="ECO:0007669"/>
    <property type="project" value="UniProtKB-UniRule"/>
</dbReference>
<keyword evidence="3 8" id="KW-0547">Nucleotide-binding</keyword>
<keyword evidence="8" id="KW-0963">Cytoplasm</keyword>
<dbReference type="CDD" id="cd02020">
    <property type="entry name" value="CMPK"/>
    <property type="match status" value="1"/>
</dbReference>
<dbReference type="PANTHER" id="PTHR21299:SF2">
    <property type="entry name" value="CYTIDYLATE KINASE"/>
    <property type="match status" value="1"/>
</dbReference>
<dbReference type="GO" id="GO:0015949">
    <property type="term" value="P:nucleobase-containing small molecule interconversion"/>
    <property type="evidence" value="ECO:0007669"/>
    <property type="project" value="TreeGrafter"/>
</dbReference>
<dbReference type="EMBL" id="JADIMT010000008">
    <property type="protein sequence ID" value="MBO8435453.1"/>
    <property type="molecule type" value="Genomic_DNA"/>
</dbReference>
<proteinExistence type="inferred from homology"/>
<dbReference type="HAMAP" id="MF_00238">
    <property type="entry name" value="Cytidyl_kinase_type1"/>
    <property type="match status" value="1"/>
</dbReference>
<feature type="binding site" evidence="8">
    <location>
        <begin position="7"/>
        <end position="15"/>
    </location>
    <ligand>
        <name>ATP</name>
        <dbReference type="ChEBI" id="CHEBI:30616"/>
    </ligand>
</feature>
<gene>
    <name evidence="8 10" type="primary">cmk</name>
    <name evidence="10" type="ORF">IAA97_00510</name>
</gene>
<evidence type="ECO:0000256" key="8">
    <source>
        <dbReference type="HAMAP-Rule" id="MF_00238"/>
    </source>
</evidence>
<dbReference type="SUPFAM" id="SSF52540">
    <property type="entry name" value="P-loop containing nucleoside triphosphate hydrolases"/>
    <property type="match status" value="1"/>
</dbReference>
<dbReference type="GO" id="GO:0036431">
    <property type="term" value="F:dCMP kinase activity"/>
    <property type="evidence" value="ECO:0007669"/>
    <property type="project" value="InterPro"/>
</dbReference>
<comment type="catalytic activity">
    <reaction evidence="6 8">
        <text>dCMP + ATP = dCDP + ADP</text>
        <dbReference type="Rhea" id="RHEA:25094"/>
        <dbReference type="ChEBI" id="CHEBI:30616"/>
        <dbReference type="ChEBI" id="CHEBI:57566"/>
        <dbReference type="ChEBI" id="CHEBI:58593"/>
        <dbReference type="ChEBI" id="CHEBI:456216"/>
        <dbReference type="EC" id="2.7.4.25"/>
    </reaction>
</comment>
<dbReference type="InterPro" id="IPR003136">
    <property type="entry name" value="Cytidylate_kin"/>
</dbReference>
<dbReference type="Proteomes" id="UP000823615">
    <property type="component" value="Unassembled WGS sequence"/>
</dbReference>
<dbReference type="NCBIfam" id="TIGR00017">
    <property type="entry name" value="cmk"/>
    <property type="match status" value="1"/>
</dbReference>
<dbReference type="Gene3D" id="3.40.50.300">
    <property type="entry name" value="P-loop containing nucleotide triphosphate hydrolases"/>
    <property type="match status" value="1"/>
</dbReference>
<dbReference type="EC" id="2.7.4.25" evidence="8"/>
<reference evidence="10" key="2">
    <citation type="journal article" date="2021" name="PeerJ">
        <title>Extensive microbial diversity within the chicken gut microbiome revealed by metagenomics and culture.</title>
        <authorList>
            <person name="Gilroy R."/>
            <person name="Ravi A."/>
            <person name="Getino M."/>
            <person name="Pursley I."/>
            <person name="Horton D.L."/>
            <person name="Alikhan N.F."/>
            <person name="Baker D."/>
            <person name="Gharbi K."/>
            <person name="Hall N."/>
            <person name="Watson M."/>
            <person name="Adriaenssens E.M."/>
            <person name="Foster-Nyarko E."/>
            <person name="Jarju S."/>
            <person name="Secka A."/>
            <person name="Antonio M."/>
            <person name="Oren A."/>
            <person name="Chaudhuri R.R."/>
            <person name="La Ragione R."/>
            <person name="Hildebrand F."/>
            <person name="Pallen M.J."/>
        </authorList>
    </citation>
    <scope>NUCLEOTIDE SEQUENCE</scope>
    <source>
        <strain evidence="10">7293</strain>
    </source>
</reference>
<evidence type="ECO:0000259" key="9">
    <source>
        <dbReference type="Pfam" id="PF02224"/>
    </source>
</evidence>
<comment type="caution">
    <text evidence="10">The sequence shown here is derived from an EMBL/GenBank/DDBJ whole genome shotgun (WGS) entry which is preliminary data.</text>
</comment>
<keyword evidence="4 8" id="KW-0418">Kinase</keyword>
<organism evidence="10 11">
    <name type="scientific">Candidatus Ornithospirochaeta stercoripullorum</name>
    <dbReference type="NCBI Taxonomy" id="2840899"/>
    <lineage>
        <taxon>Bacteria</taxon>
        <taxon>Pseudomonadati</taxon>
        <taxon>Spirochaetota</taxon>
        <taxon>Spirochaetia</taxon>
        <taxon>Spirochaetales</taxon>
        <taxon>Spirochaetaceae</taxon>
        <taxon>Spirochaetaceae incertae sedis</taxon>
        <taxon>Candidatus Ornithospirochaeta</taxon>
    </lineage>
</organism>
<comment type="subcellular location">
    <subcellularLocation>
        <location evidence="8">Cytoplasm</location>
    </subcellularLocation>
</comment>
<comment type="catalytic activity">
    <reaction evidence="7 8">
        <text>CMP + ATP = CDP + ADP</text>
        <dbReference type="Rhea" id="RHEA:11600"/>
        <dbReference type="ChEBI" id="CHEBI:30616"/>
        <dbReference type="ChEBI" id="CHEBI:58069"/>
        <dbReference type="ChEBI" id="CHEBI:60377"/>
        <dbReference type="ChEBI" id="CHEBI:456216"/>
        <dbReference type="EC" id="2.7.4.25"/>
    </reaction>
</comment>
<feature type="domain" description="Cytidylate kinase" evidence="9">
    <location>
        <begin position="3"/>
        <end position="208"/>
    </location>
</feature>
<dbReference type="GO" id="GO:0005829">
    <property type="term" value="C:cytosol"/>
    <property type="evidence" value="ECO:0007669"/>
    <property type="project" value="TreeGrafter"/>
</dbReference>
<evidence type="ECO:0000313" key="10">
    <source>
        <dbReference type="EMBL" id="MBO8435453.1"/>
    </source>
</evidence>
<evidence type="ECO:0000256" key="7">
    <source>
        <dbReference type="ARBA" id="ARBA00048478"/>
    </source>
</evidence>
<evidence type="ECO:0000313" key="11">
    <source>
        <dbReference type="Proteomes" id="UP000823615"/>
    </source>
</evidence>
<evidence type="ECO:0000256" key="6">
    <source>
        <dbReference type="ARBA" id="ARBA00047615"/>
    </source>
</evidence>